<dbReference type="InterPro" id="IPR004154">
    <property type="entry name" value="Anticodon-bd"/>
</dbReference>
<organism evidence="9 10">
    <name type="scientific">Candidatus Jorgensenbacteria bacterium RIFCSPHIGHO2_02_FULL_45_20</name>
    <dbReference type="NCBI Taxonomy" id="1798470"/>
    <lineage>
        <taxon>Bacteria</taxon>
        <taxon>Candidatus Joergenseniibacteriota</taxon>
    </lineage>
</organism>
<dbReference type="AlphaFoldDB" id="A0A1F6BP22"/>
<dbReference type="PANTHER" id="PTHR43382">
    <property type="entry name" value="PROLYL-TRNA SYNTHETASE"/>
    <property type="match status" value="1"/>
</dbReference>
<evidence type="ECO:0000256" key="2">
    <source>
        <dbReference type="ARBA" id="ARBA00022741"/>
    </source>
</evidence>
<dbReference type="PRINTS" id="PR01046">
    <property type="entry name" value="TRNASYNTHPRO"/>
</dbReference>
<dbReference type="Pfam" id="PF09180">
    <property type="entry name" value="ProRS-C_1"/>
    <property type="match status" value="1"/>
</dbReference>
<dbReference type="InterPro" id="IPR002314">
    <property type="entry name" value="aa-tRNA-synt_IIb"/>
</dbReference>
<dbReference type="SUPFAM" id="SSF52954">
    <property type="entry name" value="Class II aaRS ABD-related"/>
    <property type="match status" value="1"/>
</dbReference>
<dbReference type="GO" id="GO:0005524">
    <property type="term" value="F:ATP binding"/>
    <property type="evidence" value="ECO:0007669"/>
    <property type="project" value="UniProtKB-UniRule"/>
</dbReference>
<dbReference type="InterPro" id="IPR002316">
    <property type="entry name" value="Pro-tRNA-ligase_IIa"/>
</dbReference>
<dbReference type="CDD" id="cd00862">
    <property type="entry name" value="ProRS_anticodon_zinc"/>
    <property type="match status" value="1"/>
</dbReference>
<keyword evidence="4 7" id="KW-0648">Protein biosynthesis</keyword>
<sequence>MDFAKRDLPKKSKNLSEWYNKVILLAELADYGPAKGTMIYRPYGFAIWELVQKEMDKLIKDKGVKNAYFPLFIPESLLKKEETHVEGFSPELAVVTMGGGEELKEKLIVRPTSETIMYDAYARWIHSWRDLPLAINQWNNVVRWEKRTYLFLRTTEFLWQEGHTAHANHDEAWEMVLWAINMYSKVYRELFALPGYIGRKSEAEKFAGADVTLSYESMMPEGKALQSSTAHDLGQNFSKTFDIKFQNQDSGSEYVWQTCWGFSTRSIGGLIMAHGDDAGLRLPPRLAPIQAVVLPVKPEEKILKAVNEIAGVLKKSGIRAEADVSDNETLGFKINKWELKGVPLRVEIGEKEIKNGSATLVRRDTGEKIVVNIDELTAKSGAVLESIQNNLLEEAERFLKANTRSADNYSAFKKIISGDRGFVSAFWCENAECEKKIKEETKATTRCLPLDLSEENGKCVYCEKPAKHRWLFAQAY</sequence>
<dbReference type="Pfam" id="PF03129">
    <property type="entry name" value="HGTP_anticodon"/>
    <property type="match status" value="1"/>
</dbReference>
<evidence type="ECO:0000256" key="5">
    <source>
        <dbReference type="ARBA" id="ARBA00023146"/>
    </source>
</evidence>
<dbReference type="PANTHER" id="PTHR43382:SF2">
    <property type="entry name" value="BIFUNCTIONAL GLUTAMATE_PROLINE--TRNA LIGASE"/>
    <property type="match status" value="1"/>
</dbReference>
<dbReference type="InterPro" id="IPR017449">
    <property type="entry name" value="Pro-tRNA_synth_II"/>
</dbReference>
<dbReference type="InterPro" id="IPR006195">
    <property type="entry name" value="aa-tRNA-synth_II"/>
</dbReference>
<comment type="function">
    <text evidence="7">Catalyzes the attachment of proline to tRNA(Pro) in a two-step reaction: proline is first activated by ATP to form Pro-AMP and then transferred to the acceptor end of tRNA(Pro).</text>
</comment>
<comment type="domain">
    <text evidence="7">Consists of three domains: the N-terminal catalytic domain, the anticodon-binding domain and the C-terminal extension.</text>
</comment>
<dbReference type="Gene3D" id="3.30.110.30">
    <property type="entry name" value="C-terminal domain of ProRS"/>
    <property type="match status" value="1"/>
</dbReference>
<dbReference type="Gene3D" id="3.40.50.800">
    <property type="entry name" value="Anticodon-binding domain"/>
    <property type="match status" value="1"/>
</dbReference>
<protein>
    <recommendedName>
        <fullName evidence="7">Proline--tRNA ligase</fullName>
        <ecNumber evidence="7">6.1.1.15</ecNumber>
    </recommendedName>
    <alternativeName>
        <fullName evidence="7">Prolyl-tRNA synthetase</fullName>
        <shortName evidence="7">ProRS</shortName>
    </alternativeName>
</protein>
<evidence type="ECO:0000259" key="8">
    <source>
        <dbReference type="PROSITE" id="PS50862"/>
    </source>
</evidence>
<dbReference type="NCBIfam" id="TIGR00408">
    <property type="entry name" value="proS_fam_I"/>
    <property type="match status" value="1"/>
</dbReference>
<dbReference type="InterPro" id="IPR036621">
    <property type="entry name" value="Anticodon-bd_dom_sf"/>
</dbReference>
<comment type="similarity">
    <text evidence="7">Belongs to the class-II aminoacyl-tRNA synthetase family. ProS type 3 subfamily.</text>
</comment>
<dbReference type="Proteomes" id="UP000178825">
    <property type="component" value="Unassembled WGS sequence"/>
</dbReference>
<dbReference type="HAMAP" id="MF_01571">
    <property type="entry name" value="Pro_tRNA_synth_type3"/>
    <property type="match status" value="1"/>
</dbReference>
<dbReference type="InterPro" id="IPR033721">
    <property type="entry name" value="ProRS_core_arch_euk"/>
</dbReference>
<dbReference type="EC" id="6.1.1.15" evidence="7"/>
<feature type="domain" description="Aminoacyl-transfer RNA synthetases class-II family profile" evidence="8">
    <location>
        <begin position="36"/>
        <end position="283"/>
    </location>
</feature>
<evidence type="ECO:0000313" key="10">
    <source>
        <dbReference type="Proteomes" id="UP000178825"/>
    </source>
</evidence>
<accession>A0A1F6BP22</accession>
<dbReference type="InterPro" id="IPR045864">
    <property type="entry name" value="aa-tRNA-synth_II/BPL/LPL"/>
</dbReference>
<keyword evidence="5 7" id="KW-0030">Aminoacyl-tRNA synthetase</keyword>
<dbReference type="InterPro" id="IPR004499">
    <property type="entry name" value="Pro-tRNA-ligase_IIa_arc-type"/>
</dbReference>
<comment type="subcellular location">
    <subcellularLocation>
        <location evidence="7">Cytoplasm</location>
    </subcellularLocation>
</comment>
<keyword evidence="3 7" id="KW-0067">ATP-binding</keyword>
<dbReference type="GO" id="GO:0006433">
    <property type="term" value="P:prolyl-tRNA aminoacylation"/>
    <property type="evidence" value="ECO:0007669"/>
    <property type="project" value="UniProtKB-UniRule"/>
</dbReference>
<dbReference type="Gene3D" id="3.30.930.10">
    <property type="entry name" value="Bira Bifunctional Protein, Domain 2"/>
    <property type="match status" value="1"/>
</dbReference>
<dbReference type="SUPFAM" id="SSF55681">
    <property type="entry name" value="Class II aaRS and biotin synthetases"/>
    <property type="match status" value="1"/>
</dbReference>
<comment type="catalytic activity">
    <reaction evidence="6 7">
        <text>tRNA(Pro) + L-proline + ATP = L-prolyl-tRNA(Pro) + AMP + diphosphate</text>
        <dbReference type="Rhea" id="RHEA:14305"/>
        <dbReference type="Rhea" id="RHEA-COMP:9700"/>
        <dbReference type="Rhea" id="RHEA-COMP:9702"/>
        <dbReference type="ChEBI" id="CHEBI:30616"/>
        <dbReference type="ChEBI" id="CHEBI:33019"/>
        <dbReference type="ChEBI" id="CHEBI:60039"/>
        <dbReference type="ChEBI" id="CHEBI:78442"/>
        <dbReference type="ChEBI" id="CHEBI:78532"/>
        <dbReference type="ChEBI" id="CHEBI:456215"/>
        <dbReference type="EC" id="6.1.1.15"/>
    </reaction>
</comment>
<keyword evidence="1 7" id="KW-0436">Ligase</keyword>
<proteinExistence type="inferred from homology"/>
<dbReference type="GO" id="GO:0005737">
    <property type="term" value="C:cytoplasm"/>
    <property type="evidence" value="ECO:0007669"/>
    <property type="project" value="UniProtKB-SubCell"/>
</dbReference>
<dbReference type="STRING" id="1798470.A3D55_01865"/>
<evidence type="ECO:0000256" key="1">
    <source>
        <dbReference type="ARBA" id="ARBA00022598"/>
    </source>
</evidence>
<dbReference type="InterPro" id="IPR016061">
    <property type="entry name" value="Pro-tRNA_ligase_II_C"/>
</dbReference>
<gene>
    <name evidence="7" type="primary">proS</name>
    <name evidence="9" type="ORF">A3D55_01865</name>
</gene>
<name>A0A1F6BP22_9BACT</name>
<comment type="subunit">
    <text evidence="7">Homodimer.</text>
</comment>
<dbReference type="FunFam" id="3.30.930.10:FF:000037">
    <property type="entry name" value="Proline--tRNA ligase"/>
    <property type="match status" value="1"/>
</dbReference>
<dbReference type="SMART" id="SM00946">
    <property type="entry name" value="ProRS-C_1"/>
    <property type="match status" value="1"/>
</dbReference>
<evidence type="ECO:0000256" key="4">
    <source>
        <dbReference type="ARBA" id="ARBA00022917"/>
    </source>
</evidence>
<dbReference type="SUPFAM" id="SSF64586">
    <property type="entry name" value="C-terminal domain of ProRS"/>
    <property type="match status" value="1"/>
</dbReference>
<evidence type="ECO:0000256" key="6">
    <source>
        <dbReference type="ARBA" id="ARBA00047671"/>
    </source>
</evidence>
<dbReference type="Pfam" id="PF00587">
    <property type="entry name" value="tRNA-synt_2b"/>
    <property type="match status" value="1"/>
</dbReference>
<evidence type="ECO:0000256" key="7">
    <source>
        <dbReference type="HAMAP-Rule" id="MF_01571"/>
    </source>
</evidence>
<evidence type="ECO:0000313" key="9">
    <source>
        <dbReference type="EMBL" id="OGG38593.1"/>
    </source>
</evidence>
<dbReference type="GO" id="GO:0004827">
    <property type="term" value="F:proline-tRNA ligase activity"/>
    <property type="evidence" value="ECO:0007669"/>
    <property type="project" value="UniProtKB-UniRule"/>
</dbReference>
<keyword evidence="2 7" id="KW-0547">Nucleotide-binding</keyword>
<reference evidence="9 10" key="1">
    <citation type="journal article" date="2016" name="Nat. Commun.">
        <title>Thousands of microbial genomes shed light on interconnected biogeochemical processes in an aquifer system.</title>
        <authorList>
            <person name="Anantharaman K."/>
            <person name="Brown C.T."/>
            <person name="Hug L.A."/>
            <person name="Sharon I."/>
            <person name="Castelle C.J."/>
            <person name="Probst A.J."/>
            <person name="Thomas B.C."/>
            <person name="Singh A."/>
            <person name="Wilkins M.J."/>
            <person name="Karaoz U."/>
            <person name="Brodie E.L."/>
            <person name="Williams K.H."/>
            <person name="Hubbard S.S."/>
            <person name="Banfield J.F."/>
        </authorList>
    </citation>
    <scope>NUCLEOTIDE SEQUENCE [LARGE SCALE GENOMIC DNA]</scope>
</reference>
<dbReference type="GO" id="GO:0017101">
    <property type="term" value="C:aminoacyl-tRNA synthetase multienzyme complex"/>
    <property type="evidence" value="ECO:0007669"/>
    <property type="project" value="TreeGrafter"/>
</dbReference>
<dbReference type="EMBL" id="MFKJ01000017">
    <property type="protein sequence ID" value="OGG38593.1"/>
    <property type="molecule type" value="Genomic_DNA"/>
</dbReference>
<keyword evidence="7" id="KW-0963">Cytoplasm</keyword>
<dbReference type="CDD" id="cd00778">
    <property type="entry name" value="ProRS_core_arch_euk"/>
    <property type="match status" value="1"/>
</dbReference>
<dbReference type="PROSITE" id="PS50862">
    <property type="entry name" value="AA_TRNA_LIGASE_II"/>
    <property type="match status" value="1"/>
</dbReference>
<evidence type="ECO:0000256" key="3">
    <source>
        <dbReference type="ARBA" id="ARBA00022840"/>
    </source>
</evidence>
<comment type="caution">
    <text evidence="9">The sequence shown here is derived from an EMBL/GenBank/DDBJ whole genome shotgun (WGS) entry which is preliminary data.</text>
</comment>